<feature type="modified residue" description="N6-(pyridoxal phosphate)lysine" evidence="6">
    <location>
        <position position="187"/>
    </location>
</feature>
<gene>
    <name evidence="10" type="ORF">DXD79_17130</name>
</gene>
<comment type="caution">
    <text evidence="10">The sequence shown here is derived from an EMBL/GenBank/DDBJ whole genome shotgun (WGS) entry which is preliminary data.</text>
</comment>
<dbReference type="Gene3D" id="3.90.1150.10">
    <property type="entry name" value="Aspartate Aminotransferase, domain 1"/>
    <property type="match status" value="1"/>
</dbReference>
<dbReference type="Pfam" id="PF00266">
    <property type="entry name" value="Aminotran_5"/>
    <property type="match status" value="1"/>
</dbReference>
<protein>
    <submittedName>
        <fullName evidence="10">Alanine--glyoxylate aminotransferase family protein</fullName>
    </submittedName>
</protein>
<evidence type="ECO:0000256" key="1">
    <source>
        <dbReference type="ARBA" id="ARBA00001933"/>
    </source>
</evidence>
<reference evidence="10 11" key="1">
    <citation type="submission" date="2018-08" db="EMBL/GenBank/DDBJ databases">
        <title>A genome reference for cultivated species of the human gut microbiota.</title>
        <authorList>
            <person name="Zou Y."/>
            <person name="Xue W."/>
            <person name="Luo G."/>
        </authorList>
    </citation>
    <scope>NUCLEOTIDE SEQUENCE [LARGE SCALE GENOMIC DNA]</scope>
    <source>
        <strain evidence="10 11">TM09-12</strain>
    </source>
</reference>
<name>A0A374P5Z2_9FIRM</name>
<comment type="cofactor">
    <cofactor evidence="1 6 8">
        <name>pyridoxal 5'-phosphate</name>
        <dbReference type="ChEBI" id="CHEBI:597326"/>
    </cofactor>
</comment>
<evidence type="ECO:0000313" key="10">
    <source>
        <dbReference type="EMBL" id="RGJ02866.1"/>
    </source>
</evidence>
<evidence type="ECO:0000259" key="9">
    <source>
        <dbReference type="Pfam" id="PF00266"/>
    </source>
</evidence>
<dbReference type="PROSITE" id="PS00595">
    <property type="entry name" value="AA_TRANSFER_CLASS_5"/>
    <property type="match status" value="1"/>
</dbReference>
<dbReference type="InterPro" id="IPR015422">
    <property type="entry name" value="PyrdxlP-dep_Trfase_small"/>
</dbReference>
<dbReference type="InterPro" id="IPR015421">
    <property type="entry name" value="PyrdxlP-dep_Trfase_major"/>
</dbReference>
<evidence type="ECO:0000313" key="11">
    <source>
        <dbReference type="Proteomes" id="UP000263014"/>
    </source>
</evidence>
<dbReference type="RefSeq" id="WP_117632527.1">
    <property type="nucleotide sequence ID" value="NZ_QSON01000007.1"/>
</dbReference>
<dbReference type="AlphaFoldDB" id="A0A374P5Z2"/>
<dbReference type="InterPro" id="IPR020578">
    <property type="entry name" value="Aminotrans_V_PyrdxlP_BS"/>
</dbReference>
<comment type="similarity">
    <text evidence="7">Belongs to the class-V pyridoxal-phosphate-dependent aminotransferase family.</text>
</comment>
<accession>A0A374P5Z2</accession>
<dbReference type="PANTHER" id="PTHR42778:SF1">
    <property type="entry name" value="2-AMINOETHYLPHOSPHONATE--PYRUVATE TRANSAMINASE"/>
    <property type="match status" value="1"/>
</dbReference>
<evidence type="ECO:0000256" key="4">
    <source>
        <dbReference type="ARBA" id="ARBA00022898"/>
    </source>
</evidence>
<evidence type="ECO:0000256" key="6">
    <source>
        <dbReference type="PIRSR" id="PIRSR000524-50"/>
    </source>
</evidence>
<dbReference type="SUPFAM" id="SSF53383">
    <property type="entry name" value="PLP-dependent transferases"/>
    <property type="match status" value="1"/>
</dbReference>
<dbReference type="PANTHER" id="PTHR42778">
    <property type="entry name" value="2-AMINOETHYLPHOSPHONATE--PYRUVATE TRANSAMINASE"/>
    <property type="match status" value="1"/>
</dbReference>
<evidence type="ECO:0000256" key="2">
    <source>
        <dbReference type="ARBA" id="ARBA00022576"/>
    </source>
</evidence>
<evidence type="ECO:0000256" key="3">
    <source>
        <dbReference type="ARBA" id="ARBA00022679"/>
    </source>
</evidence>
<dbReference type="Proteomes" id="UP000263014">
    <property type="component" value="Unassembled WGS sequence"/>
</dbReference>
<dbReference type="GO" id="GO:0008483">
    <property type="term" value="F:transaminase activity"/>
    <property type="evidence" value="ECO:0007669"/>
    <property type="project" value="UniProtKB-KW"/>
</dbReference>
<dbReference type="Gene3D" id="3.40.640.10">
    <property type="entry name" value="Type I PLP-dependent aspartate aminotransferase-like (Major domain)"/>
    <property type="match status" value="1"/>
</dbReference>
<evidence type="ECO:0000256" key="7">
    <source>
        <dbReference type="RuleBase" id="RU004075"/>
    </source>
</evidence>
<evidence type="ECO:0000256" key="5">
    <source>
        <dbReference type="PIRSR" id="PIRSR000524-1"/>
    </source>
</evidence>
<organism evidence="10 11">
    <name type="scientific">Hungatella hathewayi</name>
    <dbReference type="NCBI Taxonomy" id="154046"/>
    <lineage>
        <taxon>Bacteria</taxon>
        <taxon>Bacillati</taxon>
        <taxon>Bacillota</taxon>
        <taxon>Clostridia</taxon>
        <taxon>Lachnospirales</taxon>
        <taxon>Lachnospiraceae</taxon>
        <taxon>Hungatella</taxon>
    </lineage>
</organism>
<dbReference type="InterPro" id="IPR015424">
    <property type="entry name" value="PyrdxlP-dep_Trfase"/>
</dbReference>
<feature type="binding site" evidence="5">
    <location>
        <position position="329"/>
    </location>
    <ligand>
        <name>substrate</name>
    </ligand>
</feature>
<dbReference type="EMBL" id="QSON01000007">
    <property type="protein sequence ID" value="RGJ02866.1"/>
    <property type="molecule type" value="Genomic_DNA"/>
</dbReference>
<dbReference type="InterPro" id="IPR024169">
    <property type="entry name" value="SP_NH2Trfase/AEP_transaminase"/>
</dbReference>
<feature type="domain" description="Aminotransferase class V" evidence="9">
    <location>
        <begin position="30"/>
        <end position="316"/>
    </location>
</feature>
<sequence>MLNFTVGPVMSSDKVREIGAQQVPYFRTPEFSKIIFENEALIKRFTKAEENYKVVFITGSGTASMEAAIMNSFTTEDKVLVVNGGTFGQRFVELCEIHDIPFTEIRVDIGKDITSEQLEVFNGKGYTGFLVNIHETSTGVHYNLGLIHAFCEANSLFLIVDAISSFLADDINVKTAGIDIMLTGSQKALACPPGISVMVLSPDAVNRVKKGSVKCMYLNLKNALEDGERGQTPFTPAVGILMQMNARLREIDAKGGVEAEIAKAAALADDFRARIQGLPFEIMSESMSNAVTPIHPTTASAHDIFRILKDEYDIWVCPNGGELADKVFRVGHIGALTISDNTILIKAFEDLKRRGII</sequence>
<proteinExistence type="inferred from homology"/>
<evidence type="ECO:0000256" key="8">
    <source>
        <dbReference type="RuleBase" id="RU004504"/>
    </source>
</evidence>
<keyword evidence="3 10" id="KW-0808">Transferase</keyword>
<dbReference type="PIRSF" id="PIRSF000524">
    <property type="entry name" value="SPT"/>
    <property type="match status" value="1"/>
</dbReference>
<keyword evidence="2 10" id="KW-0032">Aminotransferase</keyword>
<dbReference type="InterPro" id="IPR000192">
    <property type="entry name" value="Aminotrans_V_dom"/>
</dbReference>
<keyword evidence="4 6" id="KW-0663">Pyridoxal phosphate</keyword>